<dbReference type="HAMAP" id="MF_01877">
    <property type="entry name" value="16SrRNA_methyltr_I"/>
    <property type="match status" value="1"/>
</dbReference>
<dbReference type="Pfam" id="PF00590">
    <property type="entry name" value="TP_methylase"/>
    <property type="match status" value="1"/>
</dbReference>
<evidence type="ECO:0000256" key="5">
    <source>
        <dbReference type="ARBA" id="ARBA00022691"/>
    </source>
</evidence>
<dbReference type="InterPro" id="IPR035996">
    <property type="entry name" value="4pyrrol_Methylase_sf"/>
</dbReference>
<dbReference type="EMBL" id="JAOSID010000004">
    <property type="protein sequence ID" value="MDO8168094.1"/>
    <property type="molecule type" value="Genomic_DNA"/>
</dbReference>
<gene>
    <name evidence="6 8" type="primary">rsmI</name>
    <name evidence="8" type="ORF">OC680_01180</name>
</gene>
<keyword evidence="4 6" id="KW-0808">Transferase</keyword>
<dbReference type="Gene3D" id="3.30.950.10">
    <property type="entry name" value="Methyltransferase, Cobalt-precorrin-4 Transmethylase, Domain 2"/>
    <property type="match status" value="1"/>
</dbReference>
<evidence type="ECO:0000259" key="7">
    <source>
        <dbReference type="Pfam" id="PF00590"/>
    </source>
</evidence>
<dbReference type="InterPro" id="IPR014776">
    <property type="entry name" value="4pyrrole_Mease_sub2"/>
</dbReference>
<dbReference type="Proteomes" id="UP001172036">
    <property type="component" value="Unassembled WGS sequence"/>
</dbReference>
<keyword evidence="5 6" id="KW-0949">S-adenosyl-L-methionine</keyword>
<dbReference type="SUPFAM" id="SSF53790">
    <property type="entry name" value="Tetrapyrrole methylase"/>
    <property type="match status" value="1"/>
</dbReference>
<evidence type="ECO:0000256" key="3">
    <source>
        <dbReference type="ARBA" id="ARBA00022603"/>
    </source>
</evidence>
<keyword evidence="2 6" id="KW-0698">rRNA processing</keyword>
<dbReference type="InterPro" id="IPR008189">
    <property type="entry name" value="rRNA_ssu_MeTfrase_I"/>
</dbReference>
<keyword evidence="1 6" id="KW-0963">Cytoplasm</keyword>
<evidence type="ECO:0000256" key="4">
    <source>
        <dbReference type="ARBA" id="ARBA00022679"/>
    </source>
</evidence>
<dbReference type="CDD" id="cd11648">
    <property type="entry name" value="RsmI"/>
    <property type="match status" value="1"/>
</dbReference>
<dbReference type="EC" id="2.1.1.198" evidence="6"/>
<dbReference type="PROSITE" id="PS01296">
    <property type="entry name" value="RSMI"/>
    <property type="match status" value="1"/>
</dbReference>
<comment type="similarity">
    <text evidence="6">Belongs to the methyltransferase superfamily. RsmI family.</text>
</comment>
<comment type="subcellular location">
    <subcellularLocation>
        <location evidence="6">Cytoplasm</location>
    </subcellularLocation>
</comment>
<dbReference type="NCBIfam" id="TIGR00096">
    <property type="entry name" value="16S rRNA (cytidine(1402)-2'-O)-methyltransferase"/>
    <property type="match status" value="1"/>
</dbReference>
<dbReference type="RefSeq" id="WP_304515298.1">
    <property type="nucleotide sequence ID" value="NZ_JAOSID010000004.1"/>
</dbReference>
<sequence>MVIITQNTFTDPKAILYLVSTPIGNMLDLTFRALEILKKVDYIFAEDTRRARKILHFYKFTNELISLHKYNEKKRIAQILSLLKANKQLALISNAGTPLISDPGILLVRTIKKAGFHVSSVPGASSLLSAFSISTFDIPFIFLGFLPKSKNKKTNILVQYRFFEGTLIIYESPLRIKETLLLVQKQYQIRNVALLRELTKKFETIIHGDINEVIQEKLSFKGEYVLVIEGNKSLVWYQNISLEEHIMFFLKQGYSRKEALNKVAKERKIPKKTIYHKYCITNNFE</sequence>
<dbReference type="GO" id="GO:0032259">
    <property type="term" value="P:methylation"/>
    <property type="evidence" value="ECO:0007669"/>
    <property type="project" value="UniProtKB-KW"/>
</dbReference>
<dbReference type="PIRSF" id="PIRSF005917">
    <property type="entry name" value="MTase_YraL"/>
    <property type="match status" value="1"/>
</dbReference>
<dbReference type="InterPro" id="IPR014777">
    <property type="entry name" value="4pyrrole_Mease_sub1"/>
</dbReference>
<dbReference type="InterPro" id="IPR018063">
    <property type="entry name" value="SAM_MeTrfase_RsmI_CS"/>
</dbReference>
<dbReference type="InterPro" id="IPR000878">
    <property type="entry name" value="4pyrrol_Mease"/>
</dbReference>
<name>A0ABT9DE64_9MOLU</name>
<dbReference type="PANTHER" id="PTHR46111:SF1">
    <property type="entry name" value="RIBOSOMAL RNA SMALL SUBUNIT METHYLTRANSFERASE I"/>
    <property type="match status" value="1"/>
</dbReference>
<comment type="catalytic activity">
    <reaction evidence="6">
        <text>cytidine(1402) in 16S rRNA + S-adenosyl-L-methionine = 2'-O-methylcytidine(1402) in 16S rRNA + S-adenosyl-L-homocysteine + H(+)</text>
        <dbReference type="Rhea" id="RHEA:42924"/>
        <dbReference type="Rhea" id="RHEA-COMP:10285"/>
        <dbReference type="Rhea" id="RHEA-COMP:10286"/>
        <dbReference type="ChEBI" id="CHEBI:15378"/>
        <dbReference type="ChEBI" id="CHEBI:57856"/>
        <dbReference type="ChEBI" id="CHEBI:59789"/>
        <dbReference type="ChEBI" id="CHEBI:74495"/>
        <dbReference type="ChEBI" id="CHEBI:82748"/>
        <dbReference type="EC" id="2.1.1.198"/>
    </reaction>
</comment>
<comment type="function">
    <text evidence="6">Catalyzes the 2'-O-methylation of the ribose of cytidine 1402 (C1402) in 16S rRNA.</text>
</comment>
<feature type="domain" description="Tetrapyrrole methylase" evidence="7">
    <location>
        <begin position="16"/>
        <end position="213"/>
    </location>
</feature>
<evidence type="ECO:0000256" key="6">
    <source>
        <dbReference type="HAMAP-Rule" id="MF_01877"/>
    </source>
</evidence>
<evidence type="ECO:0000256" key="2">
    <source>
        <dbReference type="ARBA" id="ARBA00022552"/>
    </source>
</evidence>
<dbReference type="Gene3D" id="3.40.1010.10">
    <property type="entry name" value="Cobalt-precorrin-4 Transmethylase, Domain 1"/>
    <property type="match status" value="1"/>
</dbReference>
<comment type="caution">
    <text evidence="8">The sequence shown here is derived from an EMBL/GenBank/DDBJ whole genome shotgun (WGS) entry which is preliminary data.</text>
</comment>
<reference evidence="8 9" key="1">
    <citation type="journal article" date="2023" name="Int. J. Syst. Evol. Microbiol.">
        <title>The observation of taxonomic boundaries for the 16SrII and 16SrXXV phytoplasmas using genome-based delimitation.</title>
        <authorList>
            <person name="Rodrigues Jardim B."/>
            <person name="Tran-Nguyen L.T.T."/>
            <person name="Gambley C."/>
            <person name="Al-Sadi A.M."/>
            <person name="Al-Subhi A.M."/>
            <person name="Foissac X."/>
            <person name="Salar P."/>
            <person name="Cai H."/>
            <person name="Yang J.Y."/>
            <person name="Davis R."/>
            <person name="Jones L."/>
            <person name="Rodoni B."/>
            <person name="Constable F.E."/>
        </authorList>
    </citation>
    <scope>NUCLEOTIDE SEQUENCE [LARGE SCALE GENOMIC DNA]</scope>
    <source>
        <strain evidence="8">BAWM-155c</strain>
    </source>
</reference>
<accession>A0ABT9DE64</accession>
<dbReference type="GO" id="GO:0008168">
    <property type="term" value="F:methyltransferase activity"/>
    <property type="evidence" value="ECO:0007669"/>
    <property type="project" value="UniProtKB-KW"/>
</dbReference>
<keyword evidence="3 6" id="KW-0489">Methyltransferase</keyword>
<protein>
    <recommendedName>
        <fullName evidence="6">Ribosomal RNA small subunit methyltransferase I</fullName>
        <ecNumber evidence="6">2.1.1.198</ecNumber>
    </recommendedName>
    <alternativeName>
        <fullName evidence="6">16S rRNA 2'-O-ribose C1402 methyltransferase</fullName>
    </alternativeName>
    <alternativeName>
        <fullName evidence="6">rRNA (cytidine-2'-O-)-methyltransferase RsmI</fullName>
    </alternativeName>
</protein>
<organism evidence="8 9">
    <name type="scientific">Candidatus Phytoplasma melaleucae</name>
    <dbReference type="NCBI Taxonomy" id="2982630"/>
    <lineage>
        <taxon>Bacteria</taxon>
        <taxon>Bacillati</taxon>
        <taxon>Mycoplasmatota</taxon>
        <taxon>Mollicutes</taxon>
        <taxon>Acholeplasmatales</taxon>
        <taxon>Acholeplasmataceae</taxon>
        <taxon>Candidatus Phytoplasma</taxon>
    </lineage>
</organism>
<evidence type="ECO:0000313" key="9">
    <source>
        <dbReference type="Proteomes" id="UP001172036"/>
    </source>
</evidence>
<evidence type="ECO:0000313" key="8">
    <source>
        <dbReference type="EMBL" id="MDO8168094.1"/>
    </source>
</evidence>
<proteinExistence type="inferred from homology"/>
<keyword evidence="9" id="KW-1185">Reference proteome</keyword>
<dbReference type="PANTHER" id="PTHR46111">
    <property type="entry name" value="RIBOSOMAL RNA SMALL SUBUNIT METHYLTRANSFERASE I"/>
    <property type="match status" value="1"/>
</dbReference>
<evidence type="ECO:0000256" key="1">
    <source>
        <dbReference type="ARBA" id="ARBA00022490"/>
    </source>
</evidence>